<dbReference type="AlphaFoldDB" id="A0A8H7EB72"/>
<name>A0A8H7EB72_9PLEO</name>
<reference evidence="4" key="2">
    <citation type="submission" date="2020-08" db="EMBL/GenBank/DDBJ databases">
        <title>Draft Genome Sequence of Cumin Blight Pathogen Alternaria burnsii.</title>
        <authorList>
            <person name="Feng Z."/>
        </authorList>
    </citation>
    <scope>NUCLEOTIDE SEQUENCE</scope>
    <source>
        <strain evidence="4">CBS107.38</strain>
    </source>
</reference>
<comment type="caution">
    <text evidence="4">The sequence shown here is derived from an EMBL/GenBank/DDBJ whole genome shotgun (WGS) entry which is preliminary data.</text>
</comment>
<feature type="compositionally biased region" description="Polar residues" evidence="1">
    <location>
        <begin position="172"/>
        <end position="182"/>
    </location>
</feature>
<feature type="chain" id="PRO_5034016987" description="C2H2-type domain-containing protein" evidence="3">
    <location>
        <begin position="19"/>
        <end position="640"/>
    </location>
</feature>
<keyword evidence="3" id="KW-0732">Signal</keyword>
<dbReference type="RefSeq" id="XP_038782458.1">
    <property type="nucleotide sequence ID" value="XM_038935044.1"/>
</dbReference>
<evidence type="ECO:0000256" key="1">
    <source>
        <dbReference type="SAM" id="MobiDB-lite"/>
    </source>
</evidence>
<gene>
    <name evidence="4" type="ORF">GT037_009997</name>
</gene>
<dbReference type="EMBL" id="JAAABM010000018">
    <property type="protein sequence ID" value="KAF7672098.1"/>
    <property type="molecule type" value="Genomic_DNA"/>
</dbReference>
<sequence>MLSVVAVAVMGIADVLRAYSVDVGRDVMETGCITCIPDVPFTKTIGVRTITAAASIIVDEGVSSNHLPLEEIPYISPVPTKHSPRSSPQLTAAAKAGITFASIAVFVILLLLVLEYTCLRRKRRDRALERAIDEVEDGTELEESTASESKENMVLESRVEIVIEEEQRSESESWNGESQWSVGTDGKDSDGDLGEWERGGGCERGRNGTESDRCPTMASNCKITSANQSLWFLDPVVIELQSCPVASAEEIAELMVPARMRVLDPSSGTAVREFKNGYGPSKWDRSTIATLHDTCARPLHPRSLSKILKMDQSWIGDAQFYPPLIPPLCLPLLSQADREATARGLLEHLDDPQYTEYATTLTFRSSAGDRCLRHFVSSNETSNTLRKLSVNITSIMHCGALLPLEASALTSSSTIHLITGVRVYIVYPPTPHNMTTMQKYLLDLTKYPAPKPASVCNDLQEGITFVQRAGQTATIPPFCSTTILSTTTSAGVIVRLRYRNDLSMRLTQLELIVAQIRAVQHVCRETADTSLEYHTVQLYKDVSTVFRASEPSTPGRRRTLAMRAAWQDHNTRFRALIEGYVSWPLKDKIRKNVPRLWNFAVQNQKFEECPVCNADLKDLGMAFMAHFRKEHWNKAEDNTQ</sequence>
<feature type="signal peptide" evidence="3">
    <location>
        <begin position="1"/>
        <end position="18"/>
    </location>
</feature>
<proteinExistence type="predicted"/>
<evidence type="ECO:0000313" key="4">
    <source>
        <dbReference type="EMBL" id="KAF7672098.1"/>
    </source>
</evidence>
<evidence type="ECO:0000256" key="2">
    <source>
        <dbReference type="SAM" id="Phobius"/>
    </source>
</evidence>
<evidence type="ECO:0000313" key="5">
    <source>
        <dbReference type="Proteomes" id="UP000596902"/>
    </source>
</evidence>
<dbReference type="GeneID" id="62208222"/>
<evidence type="ECO:0000256" key="3">
    <source>
        <dbReference type="SAM" id="SignalP"/>
    </source>
</evidence>
<accession>A0A8H7EB72</accession>
<feature type="compositionally biased region" description="Basic and acidic residues" evidence="1">
    <location>
        <begin position="185"/>
        <end position="213"/>
    </location>
</feature>
<keyword evidence="2" id="KW-1133">Transmembrane helix</keyword>
<keyword evidence="2" id="KW-0472">Membrane</keyword>
<keyword evidence="5" id="KW-1185">Reference proteome</keyword>
<protein>
    <recommendedName>
        <fullName evidence="6">C2H2-type domain-containing protein</fullName>
    </recommendedName>
</protein>
<feature type="region of interest" description="Disordered" evidence="1">
    <location>
        <begin position="166"/>
        <end position="214"/>
    </location>
</feature>
<organism evidence="4 5">
    <name type="scientific">Alternaria burnsii</name>
    <dbReference type="NCBI Taxonomy" id="1187904"/>
    <lineage>
        <taxon>Eukaryota</taxon>
        <taxon>Fungi</taxon>
        <taxon>Dikarya</taxon>
        <taxon>Ascomycota</taxon>
        <taxon>Pezizomycotina</taxon>
        <taxon>Dothideomycetes</taxon>
        <taxon>Pleosporomycetidae</taxon>
        <taxon>Pleosporales</taxon>
        <taxon>Pleosporineae</taxon>
        <taxon>Pleosporaceae</taxon>
        <taxon>Alternaria</taxon>
        <taxon>Alternaria sect. Alternaria</taxon>
    </lineage>
</organism>
<dbReference type="Proteomes" id="UP000596902">
    <property type="component" value="Unassembled WGS sequence"/>
</dbReference>
<feature type="transmembrane region" description="Helical" evidence="2">
    <location>
        <begin position="92"/>
        <end position="114"/>
    </location>
</feature>
<evidence type="ECO:0008006" key="6">
    <source>
        <dbReference type="Google" id="ProtNLM"/>
    </source>
</evidence>
<reference evidence="4" key="1">
    <citation type="submission" date="2020-01" db="EMBL/GenBank/DDBJ databases">
        <authorList>
            <person name="Feng Z.H.Z."/>
        </authorList>
    </citation>
    <scope>NUCLEOTIDE SEQUENCE</scope>
    <source>
        <strain evidence="4">CBS107.38</strain>
    </source>
</reference>
<keyword evidence="2" id="KW-0812">Transmembrane</keyword>